<dbReference type="Pfam" id="PF06568">
    <property type="entry name" value="YjiS-like"/>
    <property type="match status" value="1"/>
</dbReference>
<dbReference type="InterPro" id="IPR009506">
    <property type="entry name" value="YjiS-like"/>
</dbReference>
<sequence>MINSSAACPAARPAKPSLFARLIKARDLSRQRAALRALDDRALDDLGLTRSQAEAEARRPVWDAPANWLK</sequence>
<evidence type="ECO:0000313" key="3">
    <source>
        <dbReference type="Proteomes" id="UP000479043"/>
    </source>
</evidence>
<name>A0A6L8LKJ0_9RHOB</name>
<organism evidence="2 3">
    <name type="scientific">Thalassovita mangrovi</name>
    <dbReference type="NCBI Taxonomy" id="2692236"/>
    <lineage>
        <taxon>Bacteria</taxon>
        <taxon>Pseudomonadati</taxon>
        <taxon>Pseudomonadota</taxon>
        <taxon>Alphaproteobacteria</taxon>
        <taxon>Rhodobacterales</taxon>
        <taxon>Roseobacteraceae</taxon>
        <taxon>Thalassovita</taxon>
    </lineage>
</organism>
<comment type="caution">
    <text evidence="2">The sequence shown here is derived from an EMBL/GenBank/DDBJ whole genome shotgun (WGS) entry which is preliminary data.</text>
</comment>
<dbReference type="Proteomes" id="UP000479043">
    <property type="component" value="Unassembled WGS sequence"/>
</dbReference>
<dbReference type="AlphaFoldDB" id="A0A6L8LKJ0"/>
<gene>
    <name evidence="2" type="ORF">GR167_14760</name>
</gene>
<reference evidence="2 3" key="1">
    <citation type="submission" date="2020-01" db="EMBL/GenBank/DDBJ databases">
        <authorList>
            <person name="Chen S."/>
        </authorList>
    </citation>
    <scope>NUCLEOTIDE SEQUENCE [LARGE SCALE GENOMIC DNA]</scope>
    <source>
        <strain evidence="2 3">GS-10</strain>
    </source>
</reference>
<evidence type="ECO:0000259" key="1">
    <source>
        <dbReference type="Pfam" id="PF06568"/>
    </source>
</evidence>
<evidence type="ECO:0000313" key="2">
    <source>
        <dbReference type="EMBL" id="MYM56577.1"/>
    </source>
</evidence>
<protein>
    <submittedName>
        <fullName evidence="2">DUF1127 domain-containing protein</fullName>
    </submittedName>
</protein>
<accession>A0A6L8LKJ0</accession>
<dbReference type="EMBL" id="WWEN01000006">
    <property type="protein sequence ID" value="MYM56577.1"/>
    <property type="molecule type" value="Genomic_DNA"/>
</dbReference>
<keyword evidence="3" id="KW-1185">Reference proteome</keyword>
<feature type="domain" description="YjiS-like" evidence="1">
    <location>
        <begin position="18"/>
        <end position="54"/>
    </location>
</feature>
<proteinExistence type="predicted"/>